<feature type="domain" description="Retrovirus-related Pol polyprotein from transposon TNT 1-94-like beta-barrel" evidence="2">
    <location>
        <begin position="207"/>
        <end position="254"/>
    </location>
</feature>
<dbReference type="PANTHER" id="PTHR47592:SF27">
    <property type="entry name" value="OS08G0421700 PROTEIN"/>
    <property type="match status" value="1"/>
</dbReference>
<dbReference type="GO" id="GO:0003676">
    <property type="term" value="F:nucleic acid binding"/>
    <property type="evidence" value="ECO:0007669"/>
    <property type="project" value="InterPro"/>
</dbReference>
<name>A0A2I0JT28_PUNGR</name>
<sequence>MLSLGDKVLQKVCDSTSPPEVWEKLEALYMAKSLTNRLYLKQHMYHLRMEPDTSMSDHIDRLNHVMLDLINIGEKIKDEDRDVKALLNSRELKKKVHDGQSSDSDGLLARSRSTGNKSGGRGKSRSKFRGRKVTCWHCKEEFHLRQNCPKWKGKKKNDEGMASAGVVVKSSDEASYDVLAAIKFPKPNVTMSAAVLLMTSNNSGTSWILDSRCSYHMCYNRELFATYHSIEGGRVLMGNNDASKVINIGTVQVKNI</sequence>
<evidence type="ECO:0000259" key="2">
    <source>
        <dbReference type="Pfam" id="PF22936"/>
    </source>
</evidence>
<feature type="region of interest" description="Disordered" evidence="1">
    <location>
        <begin position="93"/>
        <end position="126"/>
    </location>
</feature>
<evidence type="ECO:0000313" key="4">
    <source>
        <dbReference type="Proteomes" id="UP000233551"/>
    </source>
</evidence>
<proteinExistence type="predicted"/>
<dbReference type="InterPro" id="IPR036875">
    <property type="entry name" value="Znf_CCHC_sf"/>
</dbReference>
<accession>A0A2I0JT28</accession>
<dbReference type="STRING" id="22663.A0A2I0JT28"/>
<dbReference type="InterPro" id="IPR054722">
    <property type="entry name" value="PolX-like_BBD"/>
</dbReference>
<gene>
    <name evidence="3" type="ORF">CRG98_020181</name>
</gene>
<evidence type="ECO:0000313" key="3">
    <source>
        <dbReference type="EMBL" id="PKI59422.1"/>
    </source>
</evidence>
<dbReference type="PANTHER" id="PTHR47592">
    <property type="entry name" value="PBF68 PROTEIN"/>
    <property type="match status" value="1"/>
</dbReference>
<protein>
    <recommendedName>
        <fullName evidence="2">Retrovirus-related Pol polyprotein from transposon TNT 1-94-like beta-barrel domain-containing protein</fullName>
    </recommendedName>
</protein>
<evidence type="ECO:0000256" key="1">
    <source>
        <dbReference type="SAM" id="MobiDB-lite"/>
    </source>
</evidence>
<dbReference type="SUPFAM" id="SSF57756">
    <property type="entry name" value="Retrovirus zinc finger-like domains"/>
    <property type="match status" value="1"/>
</dbReference>
<reference evidence="3 4" key="1">
    <citation type="submission" date="2017-11" db="EMBL/GenBank/DDBJ databases">
        <title>De-novo sequencing of pomegranate (Punica granatum L.) genome.</title>
        <authorList>
            <person name="Akparov Z."/>
            <person name="Amiraslanov A."/>
            <person name="Hajiyeva S."/>
            <person name="Abbasov M."/>
            <person name="Kaur K."/>
            <person name="Hamwieh A."/>
            <person name="Solovyev V."/>
            <person name="Salamov A."/>
            <person name="Braich B."/>
            <person name="Kosarev P."/>
            <person name="Mahmoud A."/>
            <person name="Hajiyev E."/>
            <person name="Babayeva S."/>
            <person name="Izzatullayeva V."/>
            <person name="Mammadov A."/>
            <person name="Mammadov A."/>
            <person name="Sharifova S."/>
            <person name="Ojaghi J."/>
            <person name="Eynullazada K."/>
            <person name="Bayramov B."/>
            <person name="Abdulazimova A."/>
            <person name="Shahmuradov I."/>
        </authorList>
    </citation>
    <scope>NUCLEOTIDE SEQUENCE [LARGE SCALE GENOMIC DNA]</scope>
    <source>
        <strain evidence="4">cv. AG2017</strain>
        <tissue evidence="3">Leaf</tissue>
    </source>
</reference>
<dbReference type="EMBL" id="PGOL01001275">
    <property type="protein sequence ID" value="PKI59422.1"/>
    <property type="molecule type" value="Genomic_DNA"/>
</dbReference>
<dbReference type="AlphaFoldDB" id="A0A2I0JT28"/>
<dbReference type="Proteomes" id="UP000233551">
    <property type="component" value="Unassembled WGS sequence"/>
</dbReference>
<keyword evidence="4" id="KW-1185">Reference proteome</keyword>
<dbReference type="Pfam" id="PF22936">
    <property type="entry name" value="Pol_BBD"/>
    <property type="match status" value="1"/>
</dbReference>
<organism evidence="3 4">
    <name type="scientific">Punica granatum</name>
    <name type="common">Pomegranate</name>
    <dbReference type="NCBI Taxonomy" id="22663"/>
    <lineage>
        <taxon>Eukaryota</taxon>
        <taxon>Viridiplantae</taxon>
        <taxon>Streptophyta</taxon>
        <taxon>Embryophyta</taxon>
        <taxon>Tracheophyta</taxon>
        <taxon>Spermatophyta</taxon>
        <taxon>Magnoliopsida</taxon>
        <taxon>eudicotyledons</taxon>
        <taxon>Gunneridae</taxon>
        <taxon>Pentapetalae</taxon>
        <taxon>rosids</taxon>
        <taxon>malvids</taxon>
        <taxon>Myrtales</taxon>
        <taxon>Lythraceae</taxon>
        <taxon>Punica</taxon>
    </lineage>
</organism>
<dbReference type="GO" id="GO:0008270">
    <property type="term" value="F:zinc ion binding"/>
    <property type="evidence" value="ECO:0007669"/>
    <property type="project" value="InterPro"/>
</dbReference>
<comment type="caution">
    <text evidence="3">The sequence shown here is derived from an EMBL/GenBank/DDBJ whole genome shotgun (WGS) entry which is preliminary data.</text>
</comment>
<dbReference type="Pfam" id="PF14223">
    <property type="entry name" value="Retrotran_gag_2"/>
    <property type="match status" value="1"/>
</dbReference>